<dbReference type="Pfam" id="PF09557">
    <property type="entry name" value="DUF2382"/>
    <property type="match status" value="1"/>
</dbReference>
<dbReference type="Proteomes" id="UP001206924">
    <property type="component" value="Unassembled WGS sequence"/>
</dbReference>
<dbReference type="Gene3D" id="3.90.50.10">
    <property type="entry name" value="Photosynthetic Reaction Center, subunit H, domain 2"/>
    <property type="match status" value="1"/>
</dbReference>
<feature type="compositionally biased region" description="Basic and acidic residues" evidence="1">
    <location>
        <begin position="252"/>
        <end position="266"/>
    </location>
</feature>
<dbReference type="InterPro" id="IPR014747">
    <property type="entry name" value="Bac_photo_RC_H_C"/>
</dbReference>
<dbReference type="InterPro" id="IPR011033">
    <property type="entry name" value="PRC_barrel-like_sf"/>
</dbReference>
<dbReference type="PANTHER" id="PTHR38463">
    <property type="entry name" value="STRESS RESPONSE PROTEIN YSNF"/>
    <property type="match status" value="1"/>
</dbReference>
<keyword evidence="5" id="KW-1185">Reference proteome</keyword>
<evidence type="ECO:0000259" key="2">
    <source>
        <dbReference type="Pfam" id="PF05239"/>
    </source>
</evidence>
<evidence type="ECO:0000256" key="1">
    <source>
        <dbReference type="SAM" id="MobiDB-lite"/>
    </source>
</evidence>
<dbReference type="InterPro" id="IPR027275">
    <property type="entry name" value="PRC-brl_dom"/>
</dbReference>
<gene>
    <name evidence="4" type="ORF">NNX28_02995</name>
</gene>
<name>A0ABT1NR37_9MICC</name>
<organism evidence="4 5">
    <name type="scientific">Arthrobacter jinronghuae</name>
    <dbReference type="NCBI Taxonomy" id="2964609"/>
    <lineage>
        <taxon>Bacteria</taxon>
        <taxon>Bacillati</taxon>
        <taxon>Actinomycetota</taxon>
        <taxon>Actinomycetes</taxon>
        <taxon>Micrococcales</taxon>
        <taxon>Micrococcaceae</taxon>
        <taxon>Arthrobacter</taxon>
    </lineage>
</organism>
<feature type="compositionally biased region" description="Low complexity" evidence="1">
    <location>
        <begin position="128"/>
        <end position="163"/>
    </location>
</feature>
<evidence type="ECO:0000313" key="4">
    <source>
        <dbReference type="EMBL" id="MCQ1948894.1"/>
    </source>
</evidence>
<dbReference type="PANTHER" id="PTHR38463:SF1">
    <property type="entry name" value="STRESS RESPONSE PROTEIN YSNF"/>
    <property type="match status" value="1"/>
</dbReference>
<accession>A0ABT1NR37</accession>
<dbReference type="EMBL" id="JANFLP010000001">
    <property type="protein sequence ID" value="MCQ1948894.1"/>
    <property type="molecule type" value="Genomic_DNA"/>
</dbReference>
<protein>
    <submittedName>
        <fullName evidence="4">PRC and DUF2382 domain-containing protein</fullName>
    </submittedName>
</protein>
<dbReference type="Pfam" id="PF05239">
    <property type="entry name" value="PRC"/>
    <property type="match status" value="1"/>
</dbReference>
<feature type="domain" description="DUF2382" evidence="3">
    <location>
        <begin position="174"/>
        <end position="285"/>
    </location>
</feature>
<proteinExistence type="predicted"/>
<dbReference type="SUPFAM" id="SSF50346">
    <property type="entry name" value="PRC-barrel domain"/>
    <property type="match status" value="1"/>
</dbReference>
<dbReference type="InterPro" id="IPR019060">
    <property type="entry name" value="DUF2382"/>
</dbReference>
<evidence type="ECO:0000259" key="3">
    <source>
        <dbReference type="Pfam" id="PF09557"/>
    </source>
</evidence>
<dbReference type="InterPro" id="IPR052967">
    <property type="entry name" value="Stress_Response_Assoc"/>
</dbReference>
<feature type="region of interest" description="Disordered" evidence="1">
    <location>
        <begin position="252"/>
        <end position="321"/>
    </location>
</feature>
<feature type="domain" description="PRC-barrel" evidence="2">
    <location>
        <begin position="17"/>
        <end position="77"/>
    </location>
</feature>
<feature type="compositionally biased region" description="Polar residues" evidence="1">
    <location>
        <begin position="111"/>
        <end position="120"/>
    </location>
</feature>
<evidence type="ECO:0000313" key="5">
    <source>
        <dbReference type="Proteomes" id="UP001206924"/>
    </source>
</evidence>
<sequence length="321" mass="33431">MITNQQVEGLMSGSGSVVGSNGDRIGSVGTFYLDDQTDEPAWVTVNTGLFGTSETFIPLSEATVEGADVLVPYSKEEVKNAPHIESDGSISPDEEVTLYRYYGFSYDDGSSESVSETDTITETRDSGMRGSDMSSGTSTVSESQTSGTSSSSGTSGLSSSSGSSGSGSSGDDAMTRSEERLNVGTENRAVGKARLRKYIVTETVTKQVPVSHEEVRIEREPITDANAGDALSGVELSEDEHEVTLHAEEAVVSKHTEPVERVRLDTETVSGTESVSEEVRKEQIDTDVNDSSSHGKKSGGSGSSGSSGSGSGGSGSGGSRR</sequence>
<dbReference type="RefSeq" id="WP_255864770.1">
    <property type="nucleotide sequence ID" value="NZ_CP104263.1"/>
</dbReference>
<reference evidence="4 5" key="1">
    <citation type="submission" date="2022-07" db="EMBL/GenBank/DDBJ databases">
        <title>Novel species in genus Arthrobacter.</title>
        <authorList>
            <person name="Liu Y."/>
        </authorList>
    </citation>
    <scope>NUCLEOTIDE SEQUENCE [LARGE SCALE GENOMIC DNA]</scope>
    <source>
        <strain evidence="5">zg-Y859</strain>
    </source>
</reference>
<feature type="region of interest" description="Disordered" evidence="1">
    <location>
        <begin position="108"/>
        <end position="187"/>
    </location>
</feature>
<feature type="compositionally biased region" description="Gly residues" evidence="1">
    <location>
        <begin position="298"/>
        <end position="321"/>
    </location>
</feature>
<comment type="caution">
    <text evidence="4">The sequence shown here is derived from an EMBL/GenBank/DDBJ whole genome shotgun (WGS) entry which is preliminary data.</text>
</comment>